<gene>
    <name evidence="7" type="ORF">MCHLO_13881</name>
</gene>
<dbReference type="Gene3D" id="1.20.1250.20">
    <property type="entry name" value="MFS general substrate transporter like domains"/>
    <property type="match status" value="1"/>
</dbReference>
<feature type="transmembrane region" description="Helical" evidence="6">
    <location>
        <begin position="194"/>
        <end position="216"/>
    </location>
</feature>
<feature type="transmembrane region" description="Helical" evidence="6">
    <location>
        <begin position="298"/>
        <end position="324"/>
    </location>
</feature>
<keyword evidence="8" id="KW-1185">Reference proteome</keyword>
<feature type="transmembrane region" description="Helical" evidence="6">
    <location>
        <begin position="160"/>
        <end position="182"/>
    </location>
</feature>
<feature type="region of interest" description="Disordered" evidence="5">
    <location>
        <begin position="1"/>
        <end position="23"/>
    </location>
</feature>
<comment type="subcellular location">
    <subcellularLocation>
        <location evidence="1">Membrane</location>
        <topology evidence="1">Multi-pass membrane protein</topology>
    </subcellularLocation>
</comment>
<evidence type="ECO:0000256" key="3">
    <source>
        <dbReference type="ARBA" id="ARBA00022989"/>
    </source>
</evidence>
<keyword evidence="4 6" id="KW-0472">Membrane</keyword>
<dbReference type="Proteomes" id="UP000815677">
    <property type="component" value="Unassembled WGS sequence"/>
</dbReference>
<evidence type="ECO:0000256" key="6">
    <source>
        <dbReference type="SAM" id="Phobius"/>
    </source>
</evidence>
<dbReference type="EMBL" id="DF849438">
    <property type="protein sequence ID" value="GAT57332.1"/>
    <property type="molecule type" value="Genomic_DNA"/>
</dbReference>
<evidence type="ECO:0008006" key="9">
    <source>
        <dbReference type="Google" id="ProtNLM"/>
    </source>
</evidence>
<sequence length="526" mass="57157">MSSARSSFTLHEPEVEEQASTSKLSTGLKPVLAPKYLKETPTTSCPTLPLAEAPDDWFFDPRNPRNWPKSKKWLTTAIVALYMFVAPLSSSTMAPGEAQIAARYSITNESILAMTLSIFLLSFGIGPLFLAPVSVLHIGNGFSVLFHLGCAFAPNTATLIGFRFLAGLSGSAPVACGGAVVSDLFNERERASAMALYSLGPLLGPVLGPIAGGFIAQEVGVQYVYFMLAGTTTFAGLVGVPFLRETYAPLIKLRIAAATNDVEKTALQQALSANNDIKSCRNIWGQLAFLCSNFSRPVYLLTHSFICFTLSLYMAFLYGCYYLFFVTFNGFFTKTYGFSTGIASLMYTGLGAGFVFAACTGAKFSNILYLHLADKNGGKGEPEMRIPPIFVGSFFVPIGLLWYGWSAAYKLHWIMPVIGSSLFGMGLIVNANVRPQNRPLTIDSLPIQLYLVDSFRYAASALSAAFLFRSLLGFSFPLFGYEIFAKLGYGWGFSMLGILAICLGIPFPVFIYYKGAAIRARSDLNH</sequence>
<evidence type="ECO:0000313" key="7">
    <source>
        <dbReference type="EMBL" id="GAT57332.1"/>
    </source>
</evidence>
<feature type="transmembrane region" description="Helical" evidence="6">
    <location>
        <begin position="454"/>
        <end position="479"/>
    </location>
</feature>
<feature type="transmembrane region" description="Helical" evidence="6">
    <location>
        <begin position="386"/>
        <end position="405"/>
    </location>
</feature>
<keyword evidence="2 6" id="KW-0812">Transmembrane</keyword>
<feature type="transmembrane region" description="Helical" evidence="6">
    <location>
        <begin position="110"/>
        <end position="130"/>
    </location>
</feature>
<feature type="transmembrane region" description="Helical" evidence="6">
    <location>
        <begin position="73"/>
        <end position="90"/>
    </location>
</feature>
<feature type="transmembrane region" description="Helical" evidence="6">
    <location>
        <begin position="344"/>
        <end position="365"/>
    </location>
</feature>
<accession>A0ABQ0M1Z0</accession>
<proteinExistence type="predicted"/>
<feature type="transmembrane region" description="Helical" evidence="6">
    <location>
        <begin position="411"/>
        <end position="433"/>
    </location>
</feature>
<evidence type="ECO:0000256" key="5">
    <source>
        <dbReference type="SAM" id="MobiDB-lite"/>
    </source>
</evidence>
<protein>
    <recommendedName>
        <fullName evidence="9">Major facilitator superfamily (MFS) profile domain-containing protein</fullName>
    </recommendedName>
</protein>
<dbReference type="PANTHER" id="PTHR23502">
    <property type="entry name" value="MAJOR FACILITATOR SUPERFAMILY"/>
    <property type="match status" value="1"/>
</dbReference>
<evidence type="ECO:0000256" key="2">
    <source>
        <dbReference type="ARBA" id="ARBA00022692"/>
    </source>
</evidence>
<dbReference type="Pfam" id="PF07690">
    <property type="entry name" value="MFS_1"/>
    <property type="match status" value="1"/>
</dbReference>
<dbReference type="PANTHER" id="PTHR23502:SF60">
    <property type="entry name" value="MAJOR FACILITATOR SUPERFAMILY (MFS) PROFILE DOMAIN-CONTAINING PROTEIN-RELATED"/>
    <property type="match status" value="1"/>
</dbReference>
<feature type="transmembrane region" description="Helical" evidence="6">
    <location>
        <begin position="222"/>
        <end position="243"/>
    </location>
</feature>
<dbReference type="InterPro" id="IPR011701">
    <property type="entry name" value="MFS"/>
</dbReference>
<name>A0ABQ0M1Z0_MYCCL</name>
<dbReference type="InterPro" id="IPR036259">
    <property type="entry name" value="MFS_trans_sf"/>
</dbReference>
<feature type="transmembrane region" description="Helical" evidence="6">
    <location>
        <begin position="491"/>
        <end position="513"/>
    </location>
</feature>
<organism evidence="7 8">
    <name type="scientific">Mycena chlorophos</name>
    <name type="common">Agaric fungus</name>
    <name type="synonym">Agaricus chlorophos</name>
    <dbReference type="NCBI Taxonomy" id="658473"/>
    <lineage>
        <taxon>Eukaryota</taxon>
        <taxon>Fungi</taxon>
        <taxon>Dikarya</taxon>
        <taxon>Basidiomycota</taxon>
        <taxon>Agaricomycotina</taxon>
        <taxon>Agaricomycetes</taxon>
        <taxon>Agaricomycetidae</taxon>
        <taxon>Agaricales</taxon>
        <taxon>Marasmiineae</taxon>
        <taxon>Mycenaceae</taxon>
        <taxon>Mycena</taxon>
    </lineage>
</organism>
<evidence type="ECO:0000256" key="4">
    <source>
        <dbReference type="ARBA" id="ARBA00023136"/>
    </source>
</evidence>
<evidence type="ECO:0000256" key="1">
    <source>
        <dbReference type="ARBA" id="ARBA00004141"/>
    </source>
</evidence>
<keyword evidence="3 6" id="KW-1133">Transmembrane helix</keyword>
<evidence type="ECO:0000313" key="8">
    <source>
        <dbReference type="Proteomes" id="UP000815677"/>
    </source>
</evidence>
<dbReference type="SUPFAM" id="SSF103473">
    <property type="entry name" value="MFS general substrate transporter"/>
    <property type="match status" value="1"/>
</dbReference>
<reference evidence="7" key="1">
    <citation type="submission" date="2014-09" db="EMBL/GenBank/DDBJ databases">
        <title>Genome sequence of the luminous mushroom Mycena chlorophos for searching fungal bioluminescence genes.</title>
        <authorList>
            <person name="Tanaka Y."/>
            <person name="Kasuga D."/>
            <person name="Oba Y."/>
            <person name="Hase S."/>
            <person name="Sato K."/>
            <person name="Oba Y."/>
            <person name="Sakakibara Y."/>
        </authorList>
    </citation>
    <scope>NUCLEOTIDE SEQUENCE</scope>
</reference>